<feature type="transmembrane region" description="Helical" evidence="1">
    <location>
        <begin position="60"/>
        <end position="85"/>
    </location>
</feature>
<name>A0A2I1EXB2_9GLOM</name>
<evidence type="ECO:0000313" key="2">
    <source>
        <dbReference type="EMBL" id="CAB5368353.1"/>
    </source>
</evidence>
<reference evidence="4 5" key="4">
    <citation type="submission" date="2017-10" db="EMBL/GenBank/DDBJ databases">
        <title>Genome analyses suggest a sexual origin of heterokaryosis in a supposedly ancient asexual fungus.</title>
        <authorList>
            <person name="Corradi N."/>
            <person name="Sedzielewska K."/>
            <person name="Noel J."/>
            <person name="Charron P."/>
            <person name="Farinelli L."/>
            <person name="Marton T."/>
            <person name="Kruger M."/>
            <person name="Pelin A."/>
            <person name="Brachmann A."/>
            <person name="Corradi N."/>
        </authorList>
    </citation>
    <scope>NUCLEOTIDE SEQUENCE [LARGE SCALE GENOMIC DNA]</scope>
    <source>
        <strain evidence="4 5">A1</strain>
    </source>
</reference>
<reference evidence="4 5" key="3">
    <citation type="submission" date="2017-10" db="EMBL/GenBank/DDBJ databases">
        <title>Extensive intraspecific genome diversity in a model arbuscular mycorrhizal fungus.</title>
        <authorList>
            <person name="Chen E.C.H."/>
            <person name="Morin E."/>
            <person name="Baudet D."/>
            <person name="Noel J."/>
            <person name="Ndikumana S."/>
            <person name="Charron P."/>
            <person name="St-Onge C."/>
            <person name="Giorgi J."/>
            <person name="Grigoriev I.V."/>
            <person name="Roux C."/>
            <person name="Martin F.M."/>
            <person name="Corradi N."/>
        </authorList>
    </citation>
    <scope>NUCLEOTIDE SEQUENCE [LARGE SCALE GENOMIC DNA]</scope>
    <source>
        <strain evidence="4 5">A1</strain>
    </source>
</reference>
<evidence type="ECO:0000313" key="4">
    <source>
        <dbReference type="EMBL" id="PKC64199.1"/>
    </source>
</evidence>
<protein>
    <submittedName>
        <fullName evidence="3">Uncharacterized protein</fullName>
    </submittedName>
</protein>
<dbReference type="VEuPathDB" id="FungiDB:FUN_007221"/>
<dbReference type="Proteomes" id="UP000232688">
    <property type="component" value="Unassembled WGS sequence"/>
</dbReference>
<reference evidence="3 6" key="2">
    <citation type="submission" date="2017-09" db="EMBL/GenBank/DDBJ databases">
        <title>Extensive intraspecific genome diversity in a model arbuscular mycorrhizal fungus.</title>
        <authorList>
            <person name="Chen E.C."/>
            <person name="Morin E."/>
            <person name="Beaudet D."/>
            <person name="Noel J."/>
            <person name="Ndikumana S."/>
            <person name="Charron P."/>
            <person name="St-Onge C."/>
            <person name="Giorgi J."/>
            <person name="Grigoriev I.V."/>
            <person name="Roux C."/>
            <person name="Martin F.M."/>
            <person name="Corradi N."/>
        </authorList>
    </citation>
    <scope>NUCLEOTIDE SEQUENCE [LARGE SCALE GENOMIC DNA]</scope>
    <source>
        <strain evidence="3 6">A5</strain>
    </source>
</reference>
<evidence type="ECO:0000313" key="3">
    <source>
        <dbReference type="EMBL" id="PKC13432.1"/>
    </source>
</evidence>
<gene>
    <name evidence="2" type="ORF">CHRIB12_LOCUS11702</name>
    <name evidence="4" type="ORF">RhiirA1_462722</name>
    <name evidence="3" type="ORF">RhiirA5_410601</name>
</gene>
<organism evidence="3 6">
    <name type="scientific">Rhizophagus irregularis</name>
    <dbReference type="NCBI Taxonomy" id="588596"/>
    <lineage>
        <taxon>Eukaryota</taxon>
        <taxon>Fungi</taxon>
        <taxon>Fungi incertae sedis</taxon>
        <taxon>Mucoromycota</taxon>
        <taxon>Glomeromycotina</taxon>
        <taxon>Glomeromycetes</taxon>
        <taxon>Glomerales</taxon>
        <taxon>Glomeraceae</taxon>
        <taxon>Rhizophagus</taxon>
    </lineage>
</organism>
<dbReference type="Proteomes" id="UP000232722">
    <property type="component" value="Unassembled WGS sequence"/>
</dbReference>
<keyword evidence="1" id="KW-1133">Transmembrane helix</keyword>
<dbReference type="VEuPathDB" id="FungiDB:RhiirFUN_009547"/>
<comment type="caution">
    <text evidence="3">The sequence shown here is derived from an EMBL/GenBank/DDBJ whole genome shotgun (WGS) entry which is preliminary data.</text>
</comment>
<keyword evidence="1" id="KW-0812">Transmembrane</keyword>
<accession>A0A2I1EXB2</accession>
<dbReference type="Proteomes" id="UP000684084">
    <property type="component" value="Unassembled WGS sequence"/>
</dbReference>
<dbReference type="EMBL" id="LLXH01000657">
    <property type="protein sequence ID" value="PKC64199.1"/>
    <property type="molecule type" value="Genomic_DNA"/>
</dbReference>
<proteinExistence type="predicted"/>
<evidence type="ECO:0000313" key="6">
    <source>
        <dbReference type="Proteomes" id="UP000232722"/>
    </source>
</evidence>
<dbReference type="VEuPathDB" id="FungiDB:RhiirA1_462722"/>
<evidence type="ECO:0000313" key="5">
    <source>
        <dbReference type="Proteomes" id="UP000232688"/>
    </source>
</evidence>
<dbReference type="EMBL" id="LLXJ01000190">
    <property type="protein sequence ID" value="PKC13432.1"/>
    <property type="molecule type" value="Genomic_DNA"/>
</dbReference>
<keyword evidence="1" id="KW-0472">Membrane</keyword>
<reference evidence="2" key="5">
    <citation type="submission" date="2020-05" db="EMBL/GenBank/DDBJ databases">
        <authorList>
            <person name="Rincon C."/>
            <person name="Sanders R I."/>
            <person name="Robbins C."/>
            <person name="Chaturvedi A."/>
        </authorList>
    </citation>
    <scope>NUCLEOTIDE SEQUENCE</scope>
    <source>
        <strain evidence="2">CHB12</strain>
    </source>
</reference>
<reference evidence="3 6" key="1">
    <citation type="submission" date="2016-04" db="EMBL/GenBank/DDBJ databases">
        <title>Genome analyses suggest a sexual origin of heterokaryosis in a supposedly ancient asexual fungus.</title>
        <authorList>
            <person name="Ropars J."/>
            <person name="Sedzielewska K."/>
            <person name="Noel J."/>
            <person name="Charron P."/>
            <person name="Farinelli L."/>
            <person name="Marton T."/>
            <person name="Kruger M."/>
            <person name="Pelin A."/>
            <person name="Brachmann A."/>
            <person name="Corradi N."/>
        </authorList>
    </citation>
    <scope>NUCLEOTIDE SEQUENCE [LARGE SCALE GENOMIC DNA]</scope>
    <source>
        <strain evidence="3 6">A5</strain>
    </source>
</reference>
<evidence type="ECO:0000256" key="1">
    <source>
        <dbReference type="SAM" id="Phobius"/>
    </source>
</evidence>
<sequence length="222" mass="26263">MFVINSDIKHIINTRLQDLFTTSLKKRREQDYITLTSRFTSVSKTTTLSHITTYHDNQDIIIFGSIFCVIISLISLITFLIICMLRHKSISCSILSLRGGKRNPITNDSFSNQQHKNANTSLNPINVDSNCNLQEYKPKLKPLLLVIKHQDYLNKKEERRISYRQRFDTYQQENVRTTLRENNFQVENNKRNVRVRFNEVVKVIDNKSRLKIRRFEQNIDKI</sequence>
<dbReference type="EMBL" id="CAGKOT010000025">
    <property type="protein sequence ID" value="CAB5368353.1"/>
    <property type="molecule type" value="Genomic_DNA"/>
</dbReference>
<dbReference type="OrthoDB" id="2379568at2759"/>
<dbReference type="AlphaFoldDB" id="A0A2I1EXB2"/>